<dbReference type="REBASE" id="118995">
    <property type="entry name" value="CcaCc11ORF2100007P"/>
</dbReference>
<evidence type="ECO:0000313" key="2">
    <source>
        <dbReference type="Proteomes" id="UP000039370"/>
    </source>
</evidence>
<protein>
    <submittedName>
        <fullName evidence="1">Uncharacterized protein</fullName>
    </submittedName>
</protein>
<evidence type="ECO:0000313" key="1">
    <source>
        <dbReference type="EMBL" id="CEN50159.1"/>
    </source>
</evidence>
<gene>
    <name evidence="1" type="ORF">CCAN11_2100005</name>
</gene>
<dbReference type="AlphaFoldDB" id="A0A0B7IHV1"/>
<organism evidence="1 2">
    <name type="scientific">Capnocytophaga canimorsus</name>
    <dbReference type="NCBI Taxonomy" id="28188"/>
    <lineage>
        <taxon>Bacteria</taxon>
        <taxon>Pseudomonadati</taxon>
        <taxon>Bacteroidota</taxon>
        <taxon>Flavobacteriia</taxon>
        <taxon>Flavobacteriales</taxon>
        <taxon>Flavobacteriaceae</taxon>
        <taxon>Capnocytophaga</taxon>
    </lineage>
</organism>
<dbReference type="EMBL" id="CDOK01000125">
    <property type="protein sequence ID" value="CEN50159.1"/>
    <property type="molecule type" value="Genomic_DNA"/>
</dbReference>
<name>A0A0B7IHV1_9FLAO</name>
<accession>A0A0B7IHV1</accession>
<proteinExistence type="predicted"/>
<sequence>MDFETAELIGKAINAIDKHLSVTEIRMVVEEGVMEEVWDKEQLEAGTAMKQTKAKTYNVRETIGTGVKYDLIGRLVMETGLTRRTLVAILKGIRPETFYQFRMNPEEFIRKTANIINDEKAMAVVQKICYERTGNTYDVDIFHRKHYPRKSRYQCHQKYQVSLRLGGGR</sequence>
<reference evidence="2" key="1">
    <citation type="submission" date="2015-01" db="EMBL/GenBank/DDBJ databases">
        <authorList>
            <person name="MANFREDI Pablo"/>
        </authorList>
    </citation>
    <scope>NUCLEOTIDE SEQUENCE [LARGE SCALE GENOMIC DNA]</scope>
    <source>
        <strain evidence="2">Cc11</strain>
    </source>
</reference>
<dbReference type="Proteomes" id="UP000039370">
    <property type="component" value="Unassembled WGS sequence"/>
</dbReference>